<reference evidence="2" key="1">
    <citation type="journal article" date="2017" name="Nat. Ecol. Evol.">
        <title>Genome expansion and lineage-specific genetic innovations in the forest pathogenic fungi Armillaria.</title>
        <authorList>
            <person name="Sipos G."/>
            <person name="Prasanna A.N."/>
            <person name="Walter M.C."/>
            <person name="O'Connor E."/>
            <person name="Balint B."/>
            <person name="Krizsan K."/>
            <person name="Kiss B."/>
            <person name="Hess J."/>
            <person name="Varga T."/>
            <person name="Slot J."/>
            <person name="Riley R."/>
            <person name="Boka B."/>
            <person name="Rigling D."/>
            <person name="Barry K."/>
            <person name="Lee J."/>
            <person name="Mihaltcheva S."/>
            <person name="LaButti K."/>
            <person name="Lipzen A."/>
            <person name="Waldron R."/>
            <person name="Moloney N.M."/>
            <person name="Sperisen C."/>
            <person name="Kredics L."/>
            <person name="Vagvoelgyi C."/>
            <person name="Patrignani A."/>
            <person name="Fitzpatrick D."/>
            <person name="Nagy I."/>
            <person name="Doyle S."/>
            <person name="Anderson J.B."/>
            <person name="Grigoriev I.V."/>
            <person name="Gueldener U."/>
            <person name="Muensterkoetter M."/>
            <person name="Nagy L.G."/>
        </authorList>
    </citation>
    <scope>NUCLEOTIDE SEQUENCE [LARGE SCALE GENOMIC DNA]</scope>
    <source>
        <strain evidence="2">C18/9</strain>
    </source>
</reference>
<dbReference type="Proteomes" id="UP000219338">
    <property type="component" value="Unassembled WGS sequence"/>
</dbReference>
<protein>
    <submittedName>
        <fullName evidence="1">Uncharacterized protein</fullName>
    </submittedName>
</protein>
<gene>
    <name evidence="1" type="ORF">ARMOST_13675</name>
</gene>
<dbReference type="EMBL" id="FUEG01000012">
    <property type="protein sequence ID" value="SJL10291.1"/>
    <property type="molecule type" value="Genomic_DNA"/>
</dbReference>
<evidence type="ECO:0000313" key="1">
    <source>
        <dbReference type="EMBL" id="SJL10291.1"/>
    </source>
</evidence>
<sequence length="73" mass="8462">MNTRKLWAAQLRAGSFIHWFVSSLKTHTQELSDYIAFMEGVLNKQYSVRSYLQKQKLGYVPRFAPMFRSGSSA</sequence>
<proteinExistence type="predicted"/>
<dbReference type="AlphaFoldDB" id="A0A284RNJ8"/>
<accession>A0A284RNJ8</accession>
<keyword evidence="2" id="KW-1185">Reference proteome</keyword>
<evidence type="ECO:0000313" key="2">
    <source>
        <dbReference type="Proteomes" id="UP000219338"/>
    </source>
</evidence>
<name>A0A284RNJ8_ARMOS</name>
<organism evidence="1 2">
    <name type="scientific">Armillaria ostoyae</name>
    <name type="common">Armillaria root rot fungus</name>
    <dbReference type="NCBI Taxonomy" id="47428"/>
    <lineage>
        <taxon>Eukaryota</taxon>
        <taxon>Fungi</taxon>
        <taxon>Dikarya</taxon>
        <taxon>Basidiomycota</taxon>
        <taxon>Agaricomycotina</taxon>
        <taxon>Agaricomycetes</taxon>
        <taxon>Agaricomycetidae</taxon>
        <taxon>Agaricales</taxon>
        <taxon>Marasmiineae</taxon>
        <taxon>Physalacriaceae</taxon>
        <taxon>Armillaria</taxon>
    </lineage>
</organism>